<reference evidence="2" key="1">
    <citation type="submission" date="2014-09" db="EMBL/GenBank/DDBJ databases">
        <authorList>
            <person name="Sharma Rahul"/>
            <person name="Thines Marco"/>
        </authorList>
    </citation>
    <scope>NUCLEOTIDE SEQUENCE [LARGE SCALE GENOMIC DNA]</scope>
</reference>
<dbReference type="RefSeq" id="XP_024581037.1">
    <property type="nucleotide sequence ID" value="XM_024730795.1"/>
</dbReference>
<keyword evidence="2" id="KW-1185">Reference proteome</keyword>
<dbReference type="OrthoDB" id="123961at2759"/>
<accession>A0A0P1ATN1</accession>
<dbReference type="EMBL" id="CCYD01001290">
    <property type="protein sequence ID" value="CEG44668.1"/>
    <property type="molecule type" value="Genomic_DNA"/>
</dbReference>
<dbReference type="AlphaFoldDB" id="A0A0P1ATN1"/>
<dbReference type="GeneID" id="36396070"/>
<name>A0A0P1ATN1_PLAHL</name>
<proteinExistence type="predicted"/>
<evidence type="ECO:0000313" key="2">
    <source>
        <dbReference type="Proteomes" id="UP000054928"/>
    </source>
</evidence>
<organism evidence="1 2">
    <name type="scientific">Plasmopara halstedii</name>
    <name type="common">Downy mildew of sunflower</name>
    <dbReference type="NCBI Taxonomy" id="4781"/>
    <lineage>
        <taxon>Eukaryota</taxon>
        <taxon>Sar</taxon>
        <taxon>Stramenopiles</taxon>
        <taxon>Oomycota</taxon>
        <taxon>Peronosporomycetes</taxon>
        <taxon>Peronosporales</taxon>
        <taxon>Peronosporaceae</taxon>
        <taxon>Plasmopara</taxon>
    </lineage>
</organism>
<dbReference type="Proteomes" id="UP000054928">
    <property type="component" value="Unassembled WGS sequence"/>
</dbReference>
<sequence>MQLRLPAILRAVSDKSELAAISQSAKLSSSYASDTQLERDQIQSLIRSGKPLGEIIGSLGSNLQPRPFLDKCIEIADEFVKYGPELKYDPIEIFKKHYDNSVLTSIVGEEVLKHPHSSSRVEDVYFQNLFSRMISPDRLSNLLSQGTGKKTNFDFLVENYRQFVDSMGPPDLLEDIRKWCKTKKTLISVAGQPIGGTKDTAFERDRFLYDGKVFAAYESYIRAHNKAKPFLQIELLPALTIRFGDRDTSTMILAAKTHPETAKVAELLEIEQIERWIKAACVNHNKEVGSFSSSPQKMLTLEGWREKNKISQLECDLLKSEPTDEKLYGPVIKAYDTYIRLYNAENPTKKLSLLPLLTSRFKDEKLLAMIDKAHSYCPEIAKDLETKQTLFWVKRDKKPQSIVELLEFPSKSLHYIYKWIDFSKISYKYSKPSFDPIELLKTYFSDLELATFLVDAMSSNSVDAIQLKNVLFLHWFNRVMTRQGLQKLLELDDKAKASFDSLLTNFDIFVEELKTGAAQVVPFISAEKNLNYGAVFSQYDDYVNSYNKDQTIKKLSLFALLSVLYGDKVVVEMTHEAKLSSATCASAELVENEQIQYWFSD</sequence>
<protein>
    <submittedName>
        <fullName evidence="1">Uncharacterized protein</fullName>
    </submittedName>
</protein>
<evidence type="ECO:0000313" key="1">
    <source>
        <dbReference type="EMBL" id="CEG44668.1"/>
    </source>
</evidence>